<dbReference type="Gene3D" id="1.10.10.10">
    <property type="entry name" value="Winged helix-like DNA-binding domain superfamily/Winged helix DNA-binding domain"/>
    <property type="match status" value="1"/>
</dbReference>
<dbReference type="Proteomes" id="UP000000657">
    <property type="component" value="Chromosome"/>
</dbReference>
<evidence type="ECO:0000313" key="2">
    <source>
        <dbReference type="EMBL" id="CAJ60957.1"/>
    </source>
</evidence>
<dbReference type="eggNOG" id="COG1846">
    <property type="taxonomic scope" value="Bacteria"/>
</dbReference>
<evidence type="ECO:0000259" key="1">
    <source>
        <dbReference type="PROSITE" id="PS50995"/>
    </source>
</evidence>
<accession>Q0RND2</accession>
<dbReference type="InterPro" id="IPR000835">
    <property type="entry name" value="HTH_MarR-typ"/>
</dbReference>
<dbReference type="InterPro" id="IPR036388">
    <property type="entry name" value="WH-like_DNA-bd_sf"/>
</dbReference>
<dbReference type="STRING" id="326424.FRAAL2308"/>
<dbReference type="PANTHER" id="PTHR39515">
    <property type="entry name" value="CONSERVED PROTEIN"/>
    <property type="match status" value="1"/>
</dbReference>
<protein>
    <submittedName>
        <fullName evidence="2">MarR-family transcriptional regulator</fullName>
    </submittedName>
</protein>
<evidence type="ECO:0000313" key="3">
    <source>
        <dbReference type="Proteomes" id="UP000000657"/>
    </source>
</evidence>
<organism evidence="2 3">
    <name type="scientific">Frankia alni (strain DSM 45986 / CECT 9034 / ACN14a)</name>
    <dbReference type="NCBI Taxonomy" id="326424"/>
    <lineage>
        <taxon>Bacteria</taxon>
        <taxon>Bacillati</taxon>
        <taxon>Actinomycetota</taxon>
        <taxon>Actinomycetes</taxon>
        <taxon>Frankiales</taxon>
        <taxon>Frankiaceae</taxon>
        <taxon>Frankia</taxon>
    </lineage>
</organism>
<dbReference type="Pfam" id="PF12802">
    <property type="entry name" value="MarR_2"/>
    <property type="match status" value="1"/>
</dbReference>
<feature type="domain" description="HTH marR-type" evidence="1">
    <location>
        <begin position="1"/>
        <end position="132"/>
    </location>
</feature>
<dbReference type="EMBL" id="CT573213">
    <property type="protein sequence ID" value="CAJ60957.1"/>
    <property type="molecule type" value="Genomic_DNA"/>
</dbReference>
<dbReference type="KEGG" id="fal:FRAAL2308"/>
<dbReference type="InterPro" id="IPR052526">
    <property type="entry name" value="HTH-type_Bedaq_tolerance"/>
</dbReference>
<sequence>MESAAAIRRAVTRLGRRLRAERPAGALNGTKLSVLGHLYRLGPSTPGAIAAAERHQPQSLSRTFAELQAAGLISRRPGERDRRAAVLTITSVGREALVRDMADRDAWLAQALDDCTAAEVNLLRIAAGLLESLADRPVDLRDLAGGTDPGTVGEQSA</sequence>
<dbReference type="HOGENOM" id="CLU_083287_15_1_11"/>
<dbReference type="InterPro" id="IPR036390">
    <property type="entry name" value="WH_DNA-bd_sf"/>
</dbReference>
<proteinExistence type="predicted"/>
<dbReference type="SMART" id="SM00347">
    <property type="entry name" value="HTH_MARR"/>
    <property type="match status" value="1"/>
</dbReference>
<gene>
    <name evidence="2" type="ordered locus">FRAAL2308</name>
</gene>
<dbReference type="PANTHER" id="PTHR39515:SF2">
    <property type="entry name" value="HTH-TYPE TRANSCRIPTIONAL REGULATOR RV0880"/>
    <property type="match status" value="1"/>
</dbReference>
<dbReference type="GO" id="GO:0003700">
    <property type="term" value="F:DNA-binding transcription factor activity"/>
    <property type="evidence" value="ECO:0007669"/>
    <property type="project" value="InterPro"/>
</dbReference>
<reference evidence="2 3" key="1">
    <citation type="journal article" date="2007" name="Genome Res.">
        <title>Genome characteristics of facultatively symbiotic Frankia sp. strains reflect host range and host plant biogeography.</title>
        <authorList>
            <person name="Normand P."/>
            <person name="Lapierre P."/>
            <person name="Tisa L.S."/>
            <person name="Gogarten J.P."/>
            <person name="Alloisio N."/>
            <person name="Bagnarol E."/>
            <person name="Bassi C.A."/>
            <person name="Berry A.M."/>
            <person name="Bickhart D.M."/>
            <person name="Choisne N."/>
            <person name="Couloux A."/>
            <person name="Cournoyer B."/>
            <person name="Cruveiller S."/>
            <person name="Daubin V."/>
            <person name="Demange N."/>
            <person name="Francino M.P."/>
            <person name="Goltsman E."/>
            <person name="Huang Y."/>
            <person name="Kopp O.R."/>
            <person name="Labarre L."/>
            <person name="Lapidus A."/>
            <person name="Lavire C."/>
            <person name="Marechal J."/>
            <person name="Martinez M."/>
            <person name="Mastronunzio J.E."/>
            <person name="Mullin B.C."/>
            <person name="Niemann J."/>
            <person name="Pujic P."/>
            <person name="Rawnsley T."/>
            <person name="Rouy Z."/>
            <person name="Schenowitz C."/>
            <person name="Sellstedt A."/>
            <person name="Tavares F."/>
            <person name="Tomkins J.P."/>
            <person name="Vallenet D."/>
            <person name="Valverde C."/>
            <person name="Wall L.G."/>
            <person name="Wang Y."/>
            <person name="Medigue C."/>
            <person name="Benson D.R."/>
        </authorList>
    </citation>
    <scope>NUCLEOTIDE SEQUENCE [LARGE SCALE GENOMIC DNA]</scope>
    <source>
        <strain evidence="3">DSM 45986 / CECT 9034 / ACN14a</strain>
    </source>
</reference>
<name>Q0RND2_FRAAA</name>
<dbReference type="SUPFAM" id="SSF46785">
    <property type="entry name" value="Winged helix' DNA-binding domain"/>
    <property type="match status" value="1"/>
</dbReference>
<keyword evidence="3" id="KW-1185">Reference proteome</keyword>
<dbReference type="AlphaFoldDB" id="Q0RND2"/>
<dbReference type="PROSITE" id="PS50995">
    <property type="entry name" value="HTH_MARR_2"/>
    <property type="match status" value="1"/>
</dbReference>